<evidence type="ECO:0000313" key="2">
    <source>
        <dbReference type="EMBL" id="REL31555.1"/>
    </source>
</evidence>
<keyword evidence="2" id="KW-0436">Ligase</keyword>
<dbReference type="Proteomes" id="UP000256899">
    <property type="component" value="Unassembled WGS sequence"/>
</dbReference>
<dbReference type="SUPFAM" id="SSF50685">
    <property type="entry name" value="Barwin-like endoglucanases"/>
    <property type="match status" value="1"/>
</dbReference>
<dbReference type="AlphaFoldDB" id="A0A3E0U5W3"/>
<evidence type="ECO:0000313" key="3">
    <source>
        <dbReference type="Proteomes" id="UP000256899"/>
    </source>
</evidence>
<reference evidence="3" key="1">
    <citation type="submission" date="2018-08" db="EMBL/GenBank/DDBJ databases">
        <title>Thalassotalea euphylliae genome.</title>
        <authorList>
            <person name="Summers S."/>
            <person name="Rice S.A."/>
            <person name="Freckelton M.L."/>
            <person name="Nedved B.T."/>
            <person name="Hadfield M.G."/>
        </authorList>
    </citation>
    <scope>NUCLEOTIDE SEQUENCE [LARGE SCALE GENOMIC DNA]</scope>
    <source>
        <strain evidence="3">H3</strain>
    </source>
</reference>
<dbReference type="GO" id="GO:0016874">
    <property type="term" value="F:ligase activity"/>
    <property type="evidence" value="ECO:0007669"/>
    <property type="project" value="UniProtKB-KW"/>
</dbReference>
<comment type="caution">
    <text evidence="2">The sequence shown here is derived from an EMBL/GenBank/DDBJ whole genome shotgun (WGS) entry which is preliminary data.</text>
</comment>
<keyword evidence="3" id="KW-1185">Reference proteome</keyword>
<feature type="domain" description="Lytic transglycosylase MltA" evidence="1">
    <location>
        <begin position="164"/>
        <end position="271"/>
    </location>
</feature>
<gene>
    <name evidence="2" type="ORF">DXX94_12955</name>
</gene>
<organism evidence="2 3">
    <name type="scientific">Thalassotalea euphylliae</name>
    <dbReference type="NCBI Taxonomy" id="1655234"/>
    <lineage>
        <taxon>Bacteria</taxon>
        <taxon>Pseudomonadati</taxon>
        <taxon>Pseudomonadota</taxon>
        <taxon>Gammaproteobacteria</taxon>
        <taxon>Alteromonadales</taxon>
        <taxon>Colwelliaceae</taxon>
        <taxon>Thalassotalea</taxon>
    </lineage>
</organism>
<dbReference type="InterPro" id="IPR005300">
    <property type="entry name" value="MltA_B"/>
</dbReference>
<evidence type="ECO:0000259" key="1">
    <source>
        <dbReference type="Pfam" id="PF03562"/>
    </source>
</evidence>
<dbReference type="EMBL" id="QUOT01000001">
    <property type="protein sequence ID" value="REL31555.1"/>
    <property type="molecule type" value="Genomic_DNA"/>
</dbReference>
<dbReference type="InterPro" id="IPR036908">
    <property type="entry name" value="RlpA-like_sf"/>
</dbReference>
<dbReference type="Gene3D" id="2.40.240.50">
    <property type="entry name" value="Barwin-like endoglucanases"/>
    <property type="match status" value="1"/>
</dbReference>
<proteinExistence type="predicted"/>
<protein>
    <submittedName>
        <fullName evidence="2">Acetate--CoA ligase</fullName>
    </submittedName>
</protein>
<dbReference type="Pfam" id="PF03562">
    <property type="entry name" value="MltA"/>
    <property type="match status" value="1"/>
</dbReference>
<sequence>MKNLLRTLRSSTYVAIATAFVTSVFITSSVKVFAAASFEVDHQPDFGQLKGFKGSELCIVADNTQQYIAQNPDDEKAVHRGAVIGNNVSLERVNETLAFLCETYRSDVRAGRPSRLHDKAFVKANFDFVRWYPDKATATKIASSSTNEVKSRLLNNIPEQQLFLTKYYAKLLDGSSVQTATFDQALYQLPFDEKGLSKQAAELKKDQLTRYKYTRQEVIKGALLEDKLAKPLVWMTEEALHDVLLQGTGVLQVDGNTRYFNVHRNNGIAYDYHIGKREQARYWYFAEVPSILGYGQDLPNKIAIKPQVSLAGNVRQLGLGKLMLLNYKVRDNTTQSVNSEGINSEARLAILADEGGAFDNNLFQLDLLAGSYRGWQDYYAANKHLPDYADVWILLKKINK</sequence>
<accession>A0A3E0U5W3</accession>
<dbReference type="RefSeq" id="WP_116016482.1">
    <property type="nucleotide sequence ID" value="NZ_QUOT01000001.1"/>
</dbReference>
<dbReference type="GO" id="GO:0004553">
    <property type="term" value="F:hydrolase activity, hydrolyzing O-glycosyl compounds"/>
    <property type="evidence" value="ECO:0007669"/>
    <property type="project" value="InterPro"/>
</dbReference>
<name>A0A3E0U5W3_9GAMM</name>